<protein>
    <recommendedName>
        <fullName evidence="2">DUF3431 domain-containing protein</fullName>
    </recommendedName>
</protein>
<reference evidence="1" key="1">
    <citation type="journal article" date="2020" name="Nature">
        <title>Giant virus diversity and host interactions through global metagenomics.</title>
        <authorList>
            <person name="Schulz F."/>
            <person name="Roux S."/>
            <person name="Paez-Espino D."/>
            <person name="Jungbluth S."/>
            <person name="Walsh D.A."/>
            <person name="Denef V.J."/>
            <person name="McMahon K.D."/>
            <person name="Konstantinidis K.T."/>
            <person name="Eloe-Fadrosh E.A."/>
            <person name="Kyrpides N.C."/>
            <person name="Woyke T."/>
        </authorList>
    </citation>
    <scope>NUCLEOTIDE SEQUENCE</scope>
    <source>
        <strain evidence="1">GVMAG-M-3300023184-186</strain>
    </source>
</reference>
<dbReference type="Pfam" id="PF11913">
    <property type="entry name" value="DUF3431"/>
    <property type="match status" value="1"/>
</dbReference>
<dbReference type="EMBL" id="MN740069">
    <property type="protein sequence ID" value="QHT86498.1"/>
    <property type="molecule type" value="Genomic_DNA"/>
</dbReference>
<dbReference type="PANTHER" id="PTHR37490">
    <property type="entry name" value="EXPRESSED PROTEIN"/>
    <property type="match status" value="1"/>
</dbReference>
<name>A0A6C0I0F5_9ZZZZ</name>
<proteinExistence type="predicted"/>
<sequence>MNVVVSRYNKNTDFIYKLEKYGVNILIYDKENPSNPYNVPINRGNEASTYLKYIVDHYDSLPEYTLFLHDEEYSWHHDGSIEERFLEAMDSNELYYNINNFYLKPADVEQNRKFYRWYKKYIQPYIPLRKLPKNWMEGYKGCAQFLVHKSLIQHLPKKFYQNLYNWILNFKDGKLSGYYLEWTWHLFWDVSPNL</sequence>
<dbReference type="InterPro" id="IPR021838">
    <property type="entry name" value="DUF3431"/>
</dbReference>
<dbReference type="PANTHER" id="PTHR37490:SF2">
    <property type="match status" value="1"/>
</dbReference>
<accession>A0A6C0I0F5</accession>
<organism evidence="1">
    <name type="scientific">viral metagenome</name>
    <dbReference type="NCBI Taxonomy" id="1070528"/>
    <lineage>
        <taxon>unclassified sequences</taxon>
        <taxon>metagenomes</taxon>
        <taxon>organismal metagenomes</taxon>
    </lineage>
</organism>
<dbReference type="AlphaFoldDB" id="A0A6C0I0F5"/>
<evidence type="ECO:0008006" key="2">
    <source>
        <dbReference type="Google" id="ProtNLM"/>
    </source>
</evidence>
<evidence type="ECO:0000313" key="1">
    <source>
        <dbReference type="EMBL" id="QHT86498.1"/>
    </source>
</evidence>